<dbReference type="Proteomes" id="UP000866740">
    <property type="component" value="Unassembled WGS sequence"/>
</dbReference>
<dbReference type="AlphaFoldDB" id="A0A3F3JED1"/>
<name>A0A3F3JED1_SALER</name>
<accession>A0A3F3JED1</accession>
<reference evidence="2" key="1">
    <citation type="submission" date="2016-09" db="EMBL/GenBank/DDBJ databases">
        <title>Whole genome sequencing of Salmonella enterica.</title>
        <authorList>
            <person name="Bell R."/>
        </authorList>
    </citation>
    <scope>NUCLEOTIDE SEQUENCE [LARGE SCALE GENOMIC DNA]</scope>
    <source>
        <strain evidence="2">CFSAN044929</strain>
    </source>
</reference>
<keyword evidence="1" id="KW-0472">Membrane</keyword>
<organism evidence="2">
    <name type="scientific">Salmonella enterica</name>
    <name type="common">Salmonella choleraesuis</name>
    <dbReference type="NCBI Taxonomy" id="28901"/>
    <lineage>
        <taxon>Bacteria</taxon>
        <taxon>Pseudomonadati</taxon>
        <taxon>Pseudomonadota</taxon>
        <taxon>Gammaproteobacteria</taxon>
        <taxon>Enterobacterales</taxon>
        <taxon>Enterobacteriaceae</taxon>
        <taxon>Salmonella</taxon>
    </lineage>
</organism>
<evidence type="ECO:0000313" key="2">
    <source>
        <dbReference type="EMBL" id="OHJ55614.1"/>
    </source>
</evidence>
<dbReference type="EMBL" id="MLTE01000002">
    <property type="protein sequence ID" value="OHJ55614.1"/>
    <property type="molecule type" value="Genomic_DNA"/>
</dbReference>
<comment type="caution">
    <text evidence="2">The sequence shown here is derived from an EMBL/GenBank/DDBJ whole genome shotgun (WGS) entry which is preliminary data.</text>
</comment>
<keyword evidence="1" id="KW-1133">Transmembrane helix</keyword>
<gene>
    <name evidence="2" type="ORF">A7S51_04050</name>
</gene>
<protein>
    <submittedName>
        <fullName evidence="2">Uncharacterized protein</fullName>
    </submittedName>
</protein>
<evidence type="ECO:0000256" key="1">
    <source>
        <dbReference type="SAM" id="Phobius"/>
    </source>
</evidence>
<keyword evidence="1" id="KW-0812">Transmembrane</keyword>
<feature type="transmembrane region" description="Helical" evidence="1">
    <location>
        <begin position="20"/>
        <end position="40"/>
    </location>
</feature>
<sequence>MMSKNSINKALRMIAYRASSAWIIPFVSLFLCVIAAIQFLRIKKNQKKIRKWFIHNINYC</sequence>
<proteinExistence type="predicted"/>